<dbReference type="PANTHER" id="PTHR37544:SF3">
    <property type="entry name" value="SPRAY"/>
    <property type="match status" value="1"/>
</dbReference>
<evidence type="ECO:0000256" key="1">
    <source>
        <dbReference type="SAM" id="MobiDB-lite"/>
    </source>
</evidence>
<keyword evidence="2" id="KW-0812">Transmembrane</keyword>
<keyword evidence="4" id="KW-1185">Reference proteome</keyword>
<gene>
    <name evidence="3" type="ORF">BU16DRAFT_582446</name>
</gene>
<feature type="compositionally biased region" description="Basic and acidic residues" evidence="1">
    <location>
        <begin position="50"/>
        <end position="61"/>
    </location>
</feature>
<dbReference type="OrthoDB" id="3057599at2759"/>
<evidence type="ECO:0000313" key="3">
    <source>
        <dbReference type="EMBL" id="KAF2494534.1"/>
    </source>
</evidence>
<evidence type="ECO:0000256" key="2">
    <source>
        <dbReference type="SAM" id="Phobius"/>
    </source>
</evidence>
<dbReference type="AlphaFoldDB" id="A0A6A6QQT9"/>
<dbReference type="InterPro" id="IPR021840">
    <property type="entry name" value="DUF3433"/>
</dbReference>
<sequence>MALGRRSTGPTSLEIIRPPQNIEMNSILTAPLNEEEAHSSGPRVQFQQERIPKDDSSRDDAASSDPSQEEHQSPGTAAIITHNGPERIPSAGFPTARSEELVPRSHAHILLSVRDINCGTNYDQTKTHKPTLVRTSPNHAAFQYIPGLVGTVSTIWWRAVARSYLRIMPYISMAALSSSLDCSQSANYKRMMYSINSLTIGGAFSSDLIKDGHWLTLITSITTLVTAILFMPLKSSFVQTNEDSEGWVVVVSSGVGYSLVVLYALLIACVSCILIKLTGSTTGLKWEPSSLAAQFALLNNTNIFREFSGLEFVERDKARSIIRSWADRAVLRLGYWQNKDDGSVIHGVRFLNPTKAPQGLGLTNDDGHPQHLSTDSHHFPNDNSQAAHNALGVRPPNVPAQGSHTSSPEARRVDPVHLMHHRPRKTKDKSNCLQTLYDDDDAVAPRYWQESIVCSPQYMRYRVENPLLSDLVLTIVSLVGLTCFVASIAGMIQGNLYNQIRFAPILYTPPFGHLLIIHHQKLLLASIEEVDIYL</sequence>
<evidence type="ECO:0000313" key="4">
    <source>
        <dbReference type="Proteomes" id="UP000799750"/>
    </source>
</evidence>
<reference evidence="3" key="1">
    <citation type="journal article" date="2020" name="Stud. Mycol.">
        <title>101 Dothideomycetes genomes: a test case for predicting lifestyles and emergence of pathogens.</title>
        <authorList>
            <person name="Haridas S."/>
            <person name="Albert R."/>
            <person name="Binder M."/>
            <person name="Bloem J."/>
            <person name="Labutti K."/>
            <person name="Salamov A."/>
            <person name="Andreopoulos B."/>
            <person name="Baker S."/>
            <person name="Barry K."/>
            <person name="Bills G."/>
            <person name="Bluhm B."/>
            <person name="Cannon C."/>
            <person name="Castanera R."/>
            <person name="Culley D."/>
            <person name="Daum C."/>
            <person name="Ezra D."/>
            <person name="Gonzalez J."/>
            <person name="Henrissat B."/>
            <person name="Kuo A."/>
            <person name="Liang C."/>
            <person name="Lipzen A."/>
            <person name="Lutzoni F."/>
            <person name="Magnuson J."/>
            <person name="Mondo S."/>
            <person name="Nolan M."/>
            <person name="Ohm R."/>
            <person name="Pangilinan J."/>
            <person name="Park H.-J."/>
            <person name="Ramirez L."/>
            <person name="Alfaro M."/>
            <person name="Sun H."/>
            <person name="Tritt A."/>
            <person name="Yoshinaga Y."/>
            <person name="Zwiers L.-H."/>
            <person name="Turgeon B."/>
            <person name="Goodwin S."/>
            <person name="Spatafora J."/>
            <person name="Crous P."/>
            <person name="Grigoriev I."/>
        </authorList>
    </citation>
    <scope>NUCLEOTIDE SEQUENCE</scope>
    <source>
        <strain evidence="3">CBS 269.34</strain>
    </source>
</reference>
<protein>
    <submittedName>
        <fullName evidence="3">Uncharacterized protein</fullName>
    </submittedName>
</protein>
<feature type="region of interest" description="Disordered" evidence="1">
    <location>
        <begin position="1"/>
        <end position="99"/>
    </location>
</feature>
<accession>A0A6A6QQT9</accession>
<keyword evidence="2" id="KW-0472">Membrane</keyword>
<feature type="transmembrane region" description="Helical" evidence="2">
    <location>
        <begin position="214"/>
        <end position="234"/>
    </location>
</feature>
<feature type="transmembrane region" description="Helical" evidence="2">
    <location>
        <begin position="254"/>
        <end position="275"/>
    </location>
</feature>
<keyword evidence="2" id="KW-1133">Transmembrane helix</keyword>
<dbReference type="Proteomes" id="UP000799750">
    <property type="component" value="Unassembled WGS sequence"/>
</dbReference>
<dbReference type="Pfam" id="PF11915">
    <property type="entry name" value="DUF3433"/>
    <property type="match status" value="1"/>
</dbReference>
<dbReference type="EMBL" id="MU004190">
    <property type="protein sequence ID" value="KAF2494534.1"/>
    <property type="molecule type" value="Genomic_DNA"/>
</dbReference>
<feature type="region of interest" description="Disordered" evidence="1">
    <location>
        <begin position="364"/>
        <end position="411"/>
    </location>
</feature>
<name>A0A6A6QQT9_9PEZI</name>
<feature type="transmembrane region" description="Helical" evidence="2">
    <location>
        <begin position="467"/>
        <end position="492"/>
    </location>
</feature>
<feature type="compositionally biased region" description="Basic and acidic residues" evidence="1">
    <location>
        <begin position="365"/>
        <end position="380"/>
    </location>
</feature>
<dbReference type="PANTHER" id="PTHR37544">
    <property type="entry name" value="SPRAY-RELATED"/>
    <property type="match status" value="1"/>
</dbReference>
<organism evidence="3 4">
    <name type="scientific">Lophium mytilinum</name>
    <dbReference type="NCBI Taxonomy" id="390894"/>
    <lineage>
        <taxon>Eukaryota</taxon>
        <taxon>Fungi</taxon>
        <taxon>Dikarya</taxon>
        <taxon>Ascomycota</taxon>
        <taxon>Pezizomycotina</taxon>
        <taxon>Dothideomycetes</taxon>
        <taxon>Pleosporomycetidae</taxon>
        <taxon>Mytilinidiales</taxon>
        <taxon>Mytilinidiaceae</taxon>
        <taxon>Lophium</taxon>
    </lineage>
</organism>
<proteinExistence type="predicted"/>